<protein>
    <submittedName>
        <fullName evidence="1">Uncharacterized protein</fullName>
    </submittedName>
</protein>
<dbReference type="EMBL" id="JBHFPV010000004">
    <property type="protein sequence ID" value="MFH6604666.1"/>
    <property type="molecule type" value="Genomic_DNA"/>
</dbReference>
<keyword evidence="2" id="KW-1185">Reference proteome</keyword>
<reference evidence="1" key="1">
    <citation type="submission" date="2024-09" db="EMBL/GenBank/DDBJ databases">
        <authorList>
            <person name="Liu J."/>
        </authorList>
    </citation>
    <scope>NUCLEOTIDE SEQUENCE</scope>
    <source>
        <strain evidence="1">NBU2967</strain>
    </source>
</reference>
<organism evidence="1 2">
    <name type="scientific">Meishania litoralis</name>
    <dbReference type="NCBI Taxonomy" id="3434685"/>
    <lineage>
        <taxon>Bacteria</taxon>
        <taxon>Pseudomonadati</taxon>
        <taxon>Bacteroidota</taxon>
        <taxon>Flavobacteriia</taxon>
        <taxon>Flavobacteriales</taxon>
        <taxon>Flavobacteriaceae</taxon>
        <taxon>Meishania</taxon>
    </lineage>
</organism>
<proteinExistence type="predicted"/>
<evidence type="ECO:0000313" key="1">
    <source>
        <dbReference type="EMBL" id="MFH6604666.1"/>
    </source>
</evidence>
<dbReference type="Proteomes" id="UP001595191">
    <property type="component" value="Unassembled WGS sequence"/>
</dbReference>
<gene>
    <name evidence="1" type="ORF">ACEZ3G_14350</name>
</gene>
<name>A0ACC7LN75_9FLAO</name>
<evidence type="ECO:0000313" key="2">
    <source>
        <dbReference type="Proteomes" id="UP001595191"/>
    </source>
</evidence>
<sequence length="163" mass="18665">MKKIVFGLIVILFLLSSHAQDNNAKTGDNGASKKTVTFRSLPVAKSLNPNYIGLGNFNPLYPNFYTYWSDKFWPIEVINIQYLPSSNLTVPTNKKGMSIEISGKTQIPGQEFINIGPPVYETSDLAFYEKLFRESKEYILVFNFNGRGHLMYYHKSLCPDYFK</sequence>
<comment type="caution">
    <text evidence="1">The sequence shown here is derived from an EMBL/GenBank/DDBJ whole genome shotgun (WGS) entry which is preliminary data.</text>
</comment>
<accession>A0ACC7LN75</accession>